<dbReference type="AlphaFoldDB" id="A0A2K2HB39"/>
<organism evidence="2 3">
    <name type="scientific">Geothermobacter hydrogeniphilus</name>
    <dbReference type="NCBI Taxonomy" id="1969733"/>
    <lineage>
        <taxon>Bacteria</taxon>
        <taxon>Pseudomonadati</taxon>
        <taxon>Thermodesulfobacteriota</taxon>
        <taxon>Desulfuromonadia</taxon>
        <taxon>Desulfuromonadales</taxon>
        <taxon>Geothermobacteraceae</taxon>
        <taxon>Geothermobacter</taxon>
    </lineage>
</organism>
<feature type="region of interest" description="Disordered" evidence="1">
    <location>
        <begin position="360"/>
        <end position="382"/>
    </location>
</feature>
<feature type="region of interest" description="Disordered" evidence="1">
    <location>
        <begin position="455"/>
        <end position="479"/>
    </location>
</feature>
<comment type="caution">
    <text evidence="2">The sequence shown here is derived from an EMBL/GenBank/DDBJ whole genome shotgun (WGS) entry which is preliminary data.</text>
</comment>
<evidence type="ECO:0000313" key="2">
    <source>
        <dbReference type="EMBL" id="PNU20524.1"/>
    </source>
</evidence>
<dbReference type="RefSeq" id="WP_158247161.1">
    <property type="nucleotide sequence ID" value="NZ_PPFX01000011.1"/>
</dbReference>
<dbReference type="InterPro" id="IPR036280">
    <property type="entry name" value="Multihaem_cyt_sf"/>
</dbReference>
<evidence type="ECO:0008006" key="4">
    <source>
        <dbReference type="Google" id="ProtNLM"/>
    </source>
</evidence>
<dbReference type="Gene3D" id="1.10.1130.10">
    <property type="entry name" value="Flavocytochrome C3, Chain A"/>
    <property type="match status" value="1"/>
</dbReference>
<sequence length="479" mass="50708">GDFGGGSCDLCHAPGGSGPTVVYPTGNSGFSGESYGSHLKASTGDTLSGTTDWSLQCQKCHGFHSGDVQVPNNTTVGINYTTHGGIWLGGTATGGKTTEAEICWSCHDANGVSEWGTNTNANTGNSTYNYGSLSTSNWTTATWTSANFSYKTGAIESTHSVNSAGTSAVTGTAYNYTESPDAVANIRCSYCHDVHNRNQATNDTVTGKPYLRGTWMGNPYNEDGAPQSGTNYPNNNNWGRVPRASTTTTIMGGYWIDQNSGNPTAGWTLSSSAGLCTLCHGTNVDSMDKKTGEGLWVGTNGHSNAVIGGSGSAKANIYDARGGTGGRTNNPYQHFNGFSDPADNGKYGFRTPNSKGWRYSPLLTDGANTRPRKYNSDEWGVDESGGTTQTQYHKFSCSKCHNPHASRLPKLMQTNCLDTKHNTWDNGFQVNGSGGSNNNGRSISNWTSAQNCHRLGGNDPSDTRDSAGVGNGWNKVTPW</sequence>
<dbReference type="Proteomes" id="UP000236340">
    <property type="component" value="Unassembled WGS sequence"/>
</dbReference>
<protein>
    <recommendedName>
        <fullName evidence="4">Doubled CXXCH motif domain-containing protein</fullName>
    </recommendedName>
</protein>
<evidence type="ECO:0000256" key="1">
    <source>
        <dbReference type="SAM" id="MobiDB-lite"/>
    </source>
</evidence>
<reference evidence="2 3" key="1">
    <citation type="journal article" date="2018" name="Genome Announc.">
        <title>Genome Sequence of Geothermobacter sp. HR-1 Iron Reducer from the Loihi Seamount.</title>
        <authorList>
            <person name="Smith H."/>
            <person name="Abuyen K."/>
            <person name="Tremblay J."/>
            <person name="Savalia P."/>
            <person name="Perez-Rodriguez I."/>
            <person name="Emerson D."/>
            <person name="Tully B."/>
            <person name="Amend J."/>
        </authorList>
    </citation>
    <scope>NUCLEOTIDE SEQUENCE [LARGE SCALE GENOMIC DNA]</scope>
    <source>
        <strain evidence="2 3">HR-1</strain>
    </source>
</reference>
<dbReference type="OrthoDB" id="5522598at2"/>
<dbReference type="SUPFAM" id="SSF48695">
    <property type="entry name" value="Multiheme cytochromes"/>
    <property type="match status" value="2"/>
</dbReference>
<accession>A0A2K2HB39</accession>
<feature type="non-terminal residue" evidence="2">
    <location>
        <position position="1"/>
    </location>
</feature>
<dbReference type="EMBL" id="PPFX01000011">
    <property type="protein sequence ID" value="PNU20524.1"/>
    <property type="molecule type" value="Genomic_DNA"/>
</dbReference>
<gene>
    <name evidence="2" type="ORF">C2E25_06515</name>
</gene>
<name>A0A2K2HB39_9BACT</name>
<evidence type="ECO:0000313" key="3">
    <source>
        <dbReference type="Proteomes" id="UP000236340"/>
    </source>
</evidence>
<proteinExistence type="predicted"/>